<proteinExistence type="predicted"/>
<gene>
    <name evidence="1" type="ORF">MENTE1834_LOCUS15768</name>
</gene>
<dbReference type="EMBL" id="CAVMJV010000017">
    <property type="protein sequence ID" value="CAK5059651.1"/>
    <property type="molecule type" value="Genomic_DNA"/>
</dbReference>
<evidence type="ECO:0000313" key="1">
    <source>
        <dbReference type="EMBL" id="CAK5059651.1"/>
    </source>
</evidence>
<name>A0ACB0YRS1_MELEN</name>
<dbReference type="Proteomes" id="UP001497535">
    <property type="component" value="Unassembled WGS sequence"/>
</dbReference>
<keyword evidence="2" id="KW-1185">Reference proteome</keyword>
<reference evidence="1" key="1">
    <citation type="submission" date="2023-11" db="EMBL/GenBank/DDBJ databases">
        <authorList>
            <person name="Poullet M."/>
        </authorList>
    </citation>
    <scope>NUCLEOTIDE SEQUENCE</scope>
    <source>
        <strain evidence="1">E1834</strain>
    </source>
</reference>
<comment type="caution">
    <text evidence="1">The sequence shown here is derived from an EMBL/GenBank/DDBJ whole genome shotgun (WGS) entry which is preliminary data.</text>
</comment>
<sequence length="435" mass="49632">MASLASQSRHGTEKGIVLRIEGDCFIFVWSPSHTMNELKFIDQDQQHSPGDFISFKLTAPLDHLQTCDSIAKIRPPRTVTVIDRDPAPINILVQVGFPPRDSNYFDKDLIDTLDYGVIFYCYCPEFGKLASFDLLDSEPGHFYNACIERFFFLILYIKFLFSIPLQNDWIIKKLGTMFILVNQPLTIIENETEIARLNSLMPWNRLPSSTSSHCQTTQQTHIYQPKKEETSYGATVRALLDNVQLTEGNTLKTKENNHQMENEYTPKRWPPPTNSELSSTLNTKFPRKNDFGDLEYSNNSCGGTSTKTTTPTNNNLFSEKINDVYYGENEEIKQKREFPNQNISLMLPTILEQKSINFQNSSDVSSPSAVNSPISVLSNNNNNGSQFGVNNKLVSEIIGTITMLNARNMQMQALEFEKNIFEMCCKLQKEMLEKF</sequence>
<evidence type="ECO:0000313" key="2">
    <source>
        <dbReference type="Proteomes" id="UP001497535"/>
    </source>
</evidence>
<accession>A0ACB0YRS1</accession>
<organism evidence="1 2">
    <name type="scientific">Meloidogyne enterolobii</name>
    <name type="common">Root-knot nematode worm</name>
    <name type="synonym">Meloidogyne mayaguensis</name>
    <dbReference type="NCBI Taxonomy" id="390850"/>
    <lineage>
        <taxon>Eukaryota</taxon>
        <taxon>Metazoa</taxon>
        <taxon>Ecdysozoa</taxon>
        <taxon>Nematoda</taxon>
        <taxon>Chromadorea</taxon>
        <taxon>Rhabditida</taxon>
        <taxon>Tylenchina</taxon>
        <taxon>Tylenchomorpha</taxon>
        <taxon>Tylenchoidea</taxon>
        <taxon>Meloidogynidae</taxon>
        <taxon>Meloidogyninae</taxon>
        <taxon>Meloidogyne</taxon>
    </lineage>
</organism>
<protein>
    <submittedName>
        <fullName evidence="1">Uncharacterized protein</fullName>
    </submittedName>
</protein>